<dbReference type="OrthoDB" id="1151370at2"/>
<reference evidence="3 4" key="1">
    <citation type="submission" date="2017-04" db="EMBL/GenBank/DDBJ databases">
        <authorList>
            <person name="Afonso C.L."/>
            <person name="Miller P.J."/>
            <person name="Scott M.A."/>
            <person name="Spackman E."/>
            <person name="Goraichik I."/>
            <person name="Dimitrov K.M."/>
            <person name="Suarez D.L."/>
            <person name="Swayne D.E."/>
        </authorList>
    </citation>
    <scope>NUCLEOTIDE SEQUENCE [LARGE SCALE GENOMIC DNA]</scope>
    <source>
        <strain evidence="3 4">DSM 26133</strain>
    </source>
</reference>
<dbReference type="RefSeq" id="WP_084370899.1">
    <property type="nucleotide sequence ID" value="NZ_FWYF01000001.1"/>
</dbReference>
<dbReference type="Proteomes" id="UP000192472">
    <property type="component" value="Unassembled WGS sequence"/>
</dbReference>
<keyword evidence="1" id="KW-0472">Membrane</keyword>
<feature type="transmembrane region" description="Helical" evidence="1">
    <location>
        <begin position="56"/>
        <end position="84"/>
    </location>
</feature>
<dbReference type="Pfam" id="PF20584">
    <property type="entry name" value="DUF6787"/>
    <property type="match status" value="1"/>
</dbReference>
<proteinExistence type="predicted"/>
<sequence length="104" mass="12347">MSFLQSLKSRWKLKSLAQVVWVLIAFACTGFTVMFLKTPIVNWIGGSEGNDALLTIVYYIFILPIYNIILLIYGFVFGQFAFFWDFEKKMWYRMTRQKHKIKSE</sequence>
<dbReference type="AlphaFoldDB" id="A0A1W2G6T2"/>
<evidence type="ECO:0000256" key="1">
    <source>
        <dbReference type="SAM" id="Phobius"/>
    </source>
</evidence>
<evidence type="ECO:0000313" key="4">
    <source>
        <dbReference type="Proteomes" id="UP000192472"/>
    </source>
</evidence>
<gene>
    <name evidence="3" type="ORF">SAMN04488029_0567</name>
</gene>
<feature type="transmembrane region" description="Helical" evidence="1">
    <location>
        <begin position="16"/>
        <end position="36"/>
    </location>
</feature>
<dbReference type="STRING" id="692418.SAMN04488029_0567"/>
<evidence type="ECO:0000313" key="3">
    <source>
        <dbReference type="EMBL" id="SMD32224.1"/>
    </source>
</evidence>
<dbReference type="EMBL" id="FWYF01000001">
    <property type="protein sequence ID" value="SMD32224.1"/>
    <property type="molecule type" value="Genomic_DNA"/>
</dbReference>
<name>A0A1W2G6T2_REIFA</name>
<feature type="domain" description="DUF6787" evidence="2">
    <location>
        <begin position="22"/>
        <end position="96"/>
    </location>
</feature>
<protein>
    <recommendedName>
        <fullName evidence="2">DUF6787 domain-containing protein</fullName>
    </recommendedName>
</protein>
<keyword evidence="1" id="KW-0812">Transmembrane</keyword>
<dbReference type="InterPro" id="IPR046714">
    <property type="entry name" value="DUF6787"/>
</dbReference>
<organism evidence="3 4">
    <name type="scientific">Reichenbachiella faecimaris</name>
    <dbReference type="NCBI Taxonomy" id="692418"/>
    <lineage>
        <taxon>Bacteria</taxon>
        <taxon>Pseudomonadati</taxon>
        <taxon>Bacteroidota</taxon>
        <taxon>Cytophagia</taxon>
        <taxon>Cytophagales</taxon>
        <taxon>Reichenbachiellaceae</taxon>
        <taxon>Reichenbachiella</taxon>
    </lineage>
</organism>
<accession>A0A1W2G6T2</accession>
<evidence type="ECO:0000259" key="2">
    <source>
        <dbReference type="Pfam" id="PF20584"/>
    </source>
</evidence>
<keyword evidence="1" id="KW-1133">Transmembrane helix</keyword>
<keyword evidence="4" id="KW-1185">Reference proteome</keyword>